<dbReference type="CDD" id="cd17365">
    <property type="entry name" value="MFS_PcaK_like"/>
    <property type="match status" value="1"/>
</dbReference>
<dbReference type="GO" id="GO:0005886">
    <property type="term" value="C:plasma membrane"/>
    <property type="evidence" value="ECO:0007669"/>
    <property type="project" value="UniProtKB-SubCell"/>
</dbReference>
<feature type="transmembrane region" description="Helical" evidence="5">
    <location>
        <begin position="287"/>
        <end position="308"/>
    </location>
</feature>
<dbReference type="PANTHER" id="PTHR23508:SF10">
    <property type="entry name" value="CARBOXYLIC ACID TRANSPORTER PROTEIN HOMOLOG"/>
    <property type="match status" value="1"/>
</dbReference>
<dbReference type="Proteomes" id="UP000183053">
    <property type="component" value="Unassembled WGS sequence"/>
</dbReference>
<feature type="transmembrane region" description="Helical" evidence="5">
    <location>
        <begin position="151"/>
        <end position="174"/>
    </location>
</feature>
<dbReference type="PANTHER" id="PTHR23508">
    <property type="entry name" value="CARBOXYLIC ACID TRANSPORTER PROTEIN HOMOLOG"/>
    <property type="match status" value="1"/>
</dbReference>
<comment type="subcellular location">
    <subcellularLocation>
        <location evidence="1">Cell membrane</location>
        <topology evidence="1">Multi-pass membrane protein</topology>
    </subcellularLocation>
</comment>
<organism evidence="7 8">
    <name type="scientific">Tsukamurella pulmonis</name>
    <dbReference type="NCBI Taxonomy" id="47312"/>
    <lineage>
        <taxon>Bacteria</taxon>
        <taxon>Bacillati</taxon>
        <taxon>Actinomycetota</taxon>
        <taxon>Actinomycetes</taxon>
        <taxon>Mycobacteriales</taxon>
        <taxon>Tsukamurellaceae</taxon>
        <taxon>Tsukamurella</taxon>
    </lineage>
</organism>
<dbReference type="PROSITE" id="PS00217">
    <property type="entry name" value="SUGAR_TRANSPORT_2"/>
    <property type="match status" value="1"/>
</dbReference>
<feature type="transmembrane region" description="Helical" evidence="5">
    <location>
        <begin position="375"/>
        <end position="399"/>
    </location>
</feature>
<feature type="transmembrane region" description="Helical" evidence="5">
    <location>
        <begin position="253"/>
        <end position="275"/>
    </location>
</feature>
<dbReference type="InterPro" id="IPR036259">
    <property type="entry name" value="MFS_trans_sf"/>
</dbReference>
<reference evidence="8" key="1">
    <citation type="submission" date="2016-10" db="EMBL/GenBank/DDBJ databases">
        <authorList>
            <person name="Varghese N."/>
            <person name="Submissions S."/>
        </authorList>
    </citation>
    <scope>NUCLEOTIDE SEQUENCE [LARGE SCALE GENOMIC DNA]</scope>
    <source>
        <strain evidence="8">DSM 44142</strain>
    </source>
</reference>
<feature type="transmembrane region" description="Helical" evidence="5">
    <location>
        <begin position="118"/>
        <end position="139"/>
    </location>
</feature>
<proteinExistence type="predicted"/>
<feature type="transmembrane region" description="Helical" evidence="5">
    <location>
        <begin position="62"/>
        <end position="83"/>
    </location>
</feature>
<feature type="transmembrane region" description="Helical" evidence="5">
    <location>
        <begin position="405"/>
        <end position="424"/>
    </location>
</feature>
<feature type="transmembrane region" description="Helical" evidence="5">
    <location>
        <begin position="317"/>
        <end position="336"/>
    </location>
</feature>
<evidence type="ECO:0000259" key="6">
    <source>
        <dbReference type="PROSITE" id="PS50850"/>
    </source>
</evidence>
<keyword evidence="2 5" id="KW-0812">Transmembrane</keyword>
<dbReference type="InterPro" id="IPR011701">
    <property type="entry name" value="MFS"/>
</dbReference>
<dbReference type="PROSITE" id="PS00216">
    <property type="entry name" value="SUGAR_TRANSPORT_1"/>
    <property type="match status" value="1"/>
</dbReference>
<feature type="transmembrane region" description="Helical" evidence="5">
    <location>
        <begin position="92"/>
        <end position="112"/>
    </location>
</feature>
<dbReference type="GO" id="GO:0046943">
    <property type="term" value="F:carboxylic acid transmembrane transporter activity"/>
    <property type="evidence" value="ECO:0007669"/>
    <property type="project" value="TreeGrafter"/>
</dbReference>
<feature type="transmembrane region" description="Helical" evidence="5">
    <location>
        <begin position="20"/>
        <end position="42"/>
    </location>
</feature>
<name>A0A1H1GFA6_9ACTN</name>
<accession>A0A1H1GFA6</accession>
<keyword evidence="4 5" id="KW-0472">Membrane</keyword>
<protein>
    <submittedName>
        <fullName evidence="7">MFS transporter, AAHS family, benzoate transport protein</fullName>
    </submittedName>
</protein>
<dbReference type="RefSeq" id="WP_082756762.1">
    <property type="nucleotide sequence ID" value="NZ_FNLF01000002.1"/>
</dbReference>
<dbReference type="AlphaFoldDB" id="A0A1H1GFA6"/>
<dbReference type="PROSITE" id="PS50850">
    <property type="entry name" value="MFS"/>
    <property type="match status" value="1"/>
</dbReference>
<evidence type="ECO:0000313" key="7">
    <source>
        <dbReference type="EMBL" id="SDR11769.1"/>
    </source>
</evidence>
<evidence type="ECO:0000256" key="4">
    <source>
        <dbReference type="ARBA" id="ARBA00023136"/>
    </source>
</evidence>
<dbReference type="InterPro" id="IPR005829">
    <property type="entry name" value="Sugar_transporter_CS"/>
</dbReference>
<dbReference type="OrthoDB" id="9787026at2"/>
<dbReference type="Pfam" id="PF07690">
    <property type="entry name" value="MFS_1"/>
    <property type="match status" value="1"/>
</dbReference>
<dbReference type="STRING" id="47312.SAMN04489765_3296"/>
<evidence type="ECO:0000256" key="1">
    <source>
        <dbReference type="ARBA" id="ARBA00004651"/>
    </source>
</evidence>
<evidence type="ECO:0000256" key="3">
    <source>
        <dbReference type="ARBA" id="ARBA00022989"/>
    </source>
</evidence>
<gene>
    <name evidence="7" type="ORF">SAMN04489765_3296</name>
</gene>
<dbReference type="Gene3D" id="1.20.1250.20">
    <property type="entry name" value="MFS general substrate transporter like domains"/>
    <property type="match status" value="1"/>
</dbReference>
<dbReference type="InterPro" id="IPR020846">
    <property type="entry name" value="MFS_dom"/>
</dbReference>
<evidence type="ECO:0000313" key="8">
    <source>
        <dbReference type="Proteomes" id="UP000183053"/>
    </source>
</evidence>
<feature type="transmembrane region" description="Helical" evidence="5">
    <location>
        <begin position="180"/>
        <end position="200"/>
    </location>
</feature>
<keyword evidence="8" id="KW-1185">Reference proteome</keyword>
<sequence>MSNLSTPERGVAAPSAAARASLLVTIICWGMVVIEGYDLISFGSVLPVLLRDPGSGFTPQNAGLVGATAFIGATVGALSSGWLSDRIGRRPVAIGSLVWFSVFTFLCGFADGPATLGLLRLLAGIGIGAIVPSTSALTLEYAVPEHRTLSYTLMLSGVPIGGVLAAVSGMTVIPSLGWNWVFFVAVVPAVLILPIVLWKLPESITFLEHRGRLARADVLRERFGLPRPASPPAADDGSPTPGIFSPDYRRASALFAVASFFGLLTWFGLGTWIPGIMRHMGYDLGSALRFLLILNIGAIIGSIFIALATDRWGSKKVVVGTYLCLAVVLTVLLIKLPQPPLLVAMALAGVGGHGGQILINRYVGRSYPAATRARALGWSLGAGRIGTILGPIVIGLIVADGRASLGFLFFAGCAAAAAVTLLAVPRTPAASRDEE</sequence>
<evidence type="ECO:0000256" key="2">
    <source>
        <dbReference type="ARBA" id="ARBA00022692"/>
    </source>
</evidence>
<feature type="domain" description="Major facilitator superfamily (MFS) profile" evidence="6">
    <location>
        <begin position="24"/>
        <end position="428"/>
    </location>
</feature>
<feature type="transmembrane region" description="Helical" evidence="5">
    <location>
        <begin position="342"/>
        <end position="363"/>
    </location>
</feature>
<dbReference type="SUPFAM" id="SSF103473">
    <property type="entry name" value="MFS general substrate transporter"/>
    <property type="match status" value="1"/>
</dbReference>
<dbReference type="EMBL" id="FNLF01000002">
    <property type="protein sequence ID" value="SDR11769.1"/>
    <property type="molecule type" value="Genomic_DNA"/>
</dbReference>
<evidence type="ECO:0000256" key="5">
    <source>
        <dbReference type="SAM" id="Phobius"/>
    </source>
</evidence>
<keyword evidence="3 5" id="KW-1133">Transmembrane helix</keyword>